<evidence type="ECO:0000313" key="11">
    <source>
        <dbReference type="EMBL" id="ATA91217.1"/>
    </source>
</evidence>
<feature type="domain" description="CN hydrolase" evidence="10">
    <location>
        <begin position="223"/>
        <end position="492"/>
    </location>
</feature>
<feature type="transmembrane region" description="Helical" evidence="9">
    <location>
        <begin position="185"/>
        <end position="208"/>
    </location>
</feature>
<feature type="transmembrane region" description="Helical" evidence="9">
    <location>
        <begin position="505"/>
        <end position="523"/>
    </location>
</feature>
<comment type="catalytic activity">
    <reaction evidence="9">
        <text>N-terminal S-1,2-diacyl-sn-glyceryl-L-cysteinyl-[lipoprotein] + a glycerophospholipid = N-acyl-S-1,2-diacyl-sn-glyceryl-L-cysteinyl-[lipoprotein] + a 2-acyl-sn-glycero-3-phospholipid + H(+)</text>
        <dbReference type="Rhea" id="RHEA:48228"/>
        <dbReference type="Rhea" id="RHEA-COMP:14681"/>
        <dbReference type="Rhea" id="RHEA-COMP:14684"/>
        <dbReference type="ChEBI" id="CHEBI:15378"/>
        <dbReference type="ChEBI" id="CHEBI:136912"/>
        <dbReference type="ChEBI" id="CHEBI:140656"/>
        <dbReference type="ChEBI" id="CHEBI:140657"/>
        <dbReference type="ChEBI" id="CHEBI:140660"/>
        <dbReference type="EC" id="2.3.1.269"/>
    </reaction>
</comment>
<keyword evidence="7 9" id="KW-0472">Membrane</keyword>
<evidence type="ECO:0000259" key="10">
    <source>
        <dbReference type="PROSITE" id="PS50263"/>
    </source>
</evidence>
<dbReference type="InterPro" id="IPR003010">
    <property type="entry name" value="C-N_Hydrolase"/>
</dbReference>
<dbReference type="InterPro" id="IPR036526">
    <property type="entry name" value="C-N_Hydrolase_sf"/>
</dbReference>
<sequence length="530" mass="61108">MKKNLLLAVLSGLLLSVAWPTYGYSAFIFVAFVPLLFVEKKLRASAKRTKRKVFFLSYLSFLIWNIFTTWWLWYSTKAGAVFAIAANTLLMSATFMIFHIVAKRTKPKIAYIFLICIWLSFEKFHLSWDVSWPWLHLGNVFSEQIAWIQWYEFTGAFGGSLWVLTVNVVLFLVLDHFLKYRNKRYLSQGIGTVILLFALPIIISYVMYINHQEKGEKISAVVVQPNIDPYTEKYVFSNEQIIQLLIDLCQDKIDDNVHFLITPETVLADNIRLQDLSHSYPLTLLQSYVNKNPNLNVILGLAMIDFFSDASQKTSQSNYWRDGIWYNDYNSALLVNKQRNTELYHKSKLVVGVENFPYQGVLKPIFGETLIDLGGTVALKTTQPQRSVFKGNNTSGIAAPVICYESIYGEFVNGYIQNGANFLSILTNDAWWKNTQGHKQLLSYTRLRAVETRRAIARSANTGISAFINQRGDIIAHLPYQKQGSLKAEFQLNDELTLYVKWGDYIARMAYFLSFFIFLMAFTRKREKLF</sequence>
<dbReference type="Pfam" id="PF20154">
    <property type="entry name" value="LNT_N"/>
    <property type="match status" value="1"/>
</dbReference>
<keyword evidence="8 9" id="KW-0012">Acyltransferase</keyword>
<comment type="subcellular location">
    <subcellularLocation>
        <location evidence="1 9">Cell membrane</location>
        <topology evidence="1 9">Multi-pass membrane protein</topology>
    </subcellularLocation>
</comment>
<feature type="transmembrane region" description="Helical" evidence="9">
    <location>
        <begin position="6"/>
        <end position="32"/>
    </location>
</feature>
<evidence type="ECO:0000256" key="6">
    <source>
        <dbReference type="ARBA" id="ARBA00022989"/>
    </source>
</evidence>
<dbReference type="EC" id="2.3.1.269" evidence="9"/>
<reference evidence="12" key="1">
    <citation type="submission" date="2017-06" db="EMBL/GenBank/DDBJ databases">
        <title>Capnocytophaga spp. assemblies.</title>
        <authorList>
            <person name="Gulvik C.A."/>
        </authorList>
    </citation>
    <scope>NUCLEOTIDE SEQUENCE [LARGE SCALE GENOMIC DNA]</scope>
    <source>
        <strain evidence="12">H5594</strain>
    </source>
</reference>
<evidence type="ECO:0000256" key="8">
    <source>
        <dbReference type="ARBA" id="ARBA00023315"/>
    </source>
</evidence>
<dbReference type="AlphaFoldDB" id="A0A250G4U8"/>
<protein>
    <recommendedName>
        <fullName evidence="9">Apolipoprotein N-acyltransferase</fullName>
        <shortName evidence="9">ALP N-acyltransferase</shortName>
        <ecNumber evidence="9">2.3.1.269</ecNumber>
    </recommendedName>
</protein>
<evidence type="ECO:0000256" key="2">
    <source>
        <dbReference type="ARBA" id="ARBA00010065"/>
    </source>
</evidence>
<dbReference type="GO" id="GO:0005886">
    <property type="term" value="C:plasma membrane"/>
    <property type="evidence" value="ECO:0007669"/>
    <property type="project" value="UniProtKB-SubCell"/>
</dbReference>
<dbReference type="PANTHER" id="PTHR38686:SF1">
    <property type="entry name" value="APOLIPOPROTEIN N-ACYLTRANSFERASE"/>
    <property type="match status" value="1"/>
</dbReference>
<dbReference type="Pfam" id="PF00795">
    <property type="entry name" value="CN_hydrolase"/>
    <property type="match status" value="1"/>
</dbReference>
<dbReference type="Proteomes" id="UP000243136">
    <property type="component" value="Chromosome"/>
</dbReference>
<name>A0A250G4U8_9FLAO</name>
<dbReference type="SUPFAM" id="SSF56317">
    <property type="entry name" value="Carbon-nitrogen hydrolase"/>
    <property type="match status" value="1"/>
</dbReference>
<dbReference type="RefSeq" id="WP_095916798.1">
    <property type="nucleotide sequence ID" value="NZ_CP022388.1"/>
</dbReference>
<keyword evidence="5 9" id="KW-0812">Transmembrane</keyword>
<dbReference type="GO" id="GO:0016410">
    <property type="term" value="F:N-acyltransferase activity"/>
    <property type="evidence" value="ECO:0007669"/>
    <property type="project" value="UniProtKB-UniRule"/>
</dbReference>
<evidence type="ECO:0000256" key="7">
    <source>
        <dbReference type="ARBA" id="ARBA00023136"/>
    </source>
</evidence>
<dbReference type="GO" id="GO:0042158">
    <property type="term" value="P:lipoprotein biosynthetic process"/>
    <property type="evidence" value="ECO:0007669"/>
    <property type="project" value="UniProtKB-UniRule"/>
</dbReference>
<comment type="function">
    <text evidence="9">Catalyzes the phospholipid dependent N-acylation of the N-terminal cysteine of apolipoprotein, the last step in lipoprotein maturation.</text>
</comment>
<evidence type="ECO:0000256" key="5">
    <source>
        <dbReference type="ARBA" id="ARBA00022692"/>
    </source>
</evidence>
<dbReference type="PANTHER" id="PTHR38686">
    <property type="entry name" value="APOLIPOPROTEIN N-ACYLTRANSFERASE"/>
    <property type="match status" value="1"/>
</dbReference>
<dbReference type="InterPro" id="IPR004563">
    <property type="entry name" value="Apolipo_AcylTrfase"/>
</dbReference>
<evidence type="ECO:0000256" key="9">
    <source>
        <dbReference type="HAMAP-Rule" id="MF_01148"/>
    </source>
</evidence>
<comment type="pathway">
    <text evidence="9">Protein modification; lipoprotein biosynthesis (N-acyl transfer).</text>
</comment>
<evidence type="ECO:0000256" key="4">
    <source>
        <dbReference type="ARBA" id="ARBA00022679"/>
    </source>
</evidence>
<accession>A0A250G4U8</accession>
<evidence type="ECO:0000256" key="1">
    <source>
        <dbReference type="ARBA" id="ARBA00004651"/>
    </source>
</evidence>
<dbReference type="CDD" id="cd07571">
    <property type="entry name" value="ALP_N-acyl_transferase"/>
    <property type="match status" value="1"/>
</dbReference>
<feature type="transmembrane region" description="Helical" evidence="9">
    <location>
        <begin position="53"/>
        <end position="73"/>
    </location>
</feature>
<dbReference type="PROSITE" id="PS50263">
    <property type="entry name" value="CN_HYDROLASE"/>
    <property type="match status" value="1"/>
</dbReference>
<keyword evidence="11" id="KW-0449">Lipoprotein</keyword>
<dbReference type="EMBL" id="CP022388">
    <property type="protein sequence ID" value="ATA91217.1"/>
    <property type="molecule type" value="Genomic_DNA"/>
</dbReference>
<gene>
    <name evidence="9 11" type="primary">lnt</name>
    <name evidence="11" type="ORF">CGC56_02980</name>
</gene>
<feature type="transmembrane region" description="Helical" evidence="9">
    <location>
        <begin position="148"/>
        <end position="173"/>
    </location>
</feature>
<keyword evidence="6 9" id="KW-1133">Transmembrane helix</keyword>
<feature type="transmembrane region" description="Helical" evidence="9">
    <location>
        <begin position="79"/>
        <end position="102"/>
    </location>
</feature>
<dbReference type="HAMAP" id="MF_01148">
    <property type="entry name" value="Lnt"/>
    <property type="match status" value="1"/>
</dbReference>
<comment type="similarity">
    <text evidence="2 9">Belongs to the CN hydrolase family. Apolipoprotein N-acyltransferase subfamily.</text>
</comment>
<proteinExistence type="inferred from homology"/>
<dbReference type="Gene3D" id="3.60.110.10">
    <property type="entry name" value="Carbon-nitrogen hydrolase"/>
    <property type="match status" value="1"/>
</dbReference>
<feature type="transmembrane region" description="Helical" evidence="9">
    <location>
        <begin position="109"/>
        <end position="128"/>
    </location>
</feature>
<dbReference type="InterPro" id="IPR045378">
    <property type="entry name" value="LNT_N"/>
</dbReference>
<keyword evidence="4 9" id="KW-0808">Transferase</keyword>
<keyword evidence="3 9" id="KW-1003">Cell membrane</keyword>
<evidence type="ECO:0000313" key="12">
    <source>
        <dbReference type="Proteomes" id="UP000243136"/>
    </source>
</evidence>
<evidence type="ECO:0000256" key="3">
    <source>
        <dbReference type="ARBA" id="ARBA00022475"/>
    </source>
</evidence>
<organism evidence="11 12">
    <name type="scientific">Capnocytophaga canimorsus</name>
    <dbReference type="NCBI Taxonomy" id="28188"/>
    <lineage>
        <taxon>Bacteria</taxon>
        <taxon>Pseudomonadati</taxon>
        <taxon>Bacteroidota</taxon>
        <taxon>Flavobacteriia</taxon>
        <taxon>Flavobacteriales</taxon>
        <taxon>Flavobacteriaceae</taxon>
        <taxon>Capnocytophaga</taxon>
    </lineage>
</organism>
<dbReference type="UniPathway" id="UPA00666"/>
<dbReference type="NCBIfam" id="TIGR00546">
    <property type="entry name" value="lnt"/>
    <property type="match status" value="1"/>
</dbReference>